<dbReference type="PANTHER" id="PTHR35043:SF8">
    <property type="entry name" value="DUF4220 DOMAIN-CONTAINING PROTEIN"/>
    <property type="match status" value="1"/>
</dbReference>
<proteinExistence type="predicted"/>
<dbReference type="VEuPathDB" id="FungiDB:GMDG_00734"/>
<dbReference type="EMBL" id="KV441397">
    <property type="protein sequence ID" value="OAF58260.1"/>
    <property type="molecule type" value="Genomic_DNA"/>
</dbReference>
<feature type="transmembrane region" description="Helical" evidence="1">
    <location>
        <begin position="242"/>
        <end position="265"/>
    </location>
</feature>
<dbReference type="RefSeq" id="XP_024323545.1">
    <property type="nucleotide sequence ID" value="XM_024469979.1"/>
</dbReference>
<evidence type="ECO:0000313" key="3">
    <source>
        <dbReference type="EMBL" id="OAF58260.1"/>
    </source>
</evidence>
<dbReference type="AlphaFoldDB" id="A0A177A932"/>
<keyword evidence="1" id="KW-0472">Membrane</keyword>
<keyword evidence="1" id="KW-0812">Transmembrane</keyword>
<gene>
    <name evidence="3" type="ORF">VC83_06378</name>
</gene>
<feature type="transmembrane region" description="Helical" evidence="1">
    <location>
        <begin position="386"/>
        <end position="407"/>
    </location>
</feature>
<accession>A0A177A932</accession>
<organism evidence="3">
    <name type="scientific">Pseudogymnoascus destructans</name>
    <dbReference type="NCBI Taxonomy" id="655981"/>
    <lineage>
        <taxon>Eukaryota</taxon>
        <taxon>Fungi</taxon>
        <taxon>Dikarya</taxon>
        <taxon>Ascomycota</taxon>
        <taxon>Pezizomycotina</taxon>
        <taxon>Leotiomycetes</taxon>
        <taxon>Thelebolales</taxon>
        <taxon>Thelebolaceae</taxon>
        <taxon>Pseudogymnoascus</taxon>
    </lineage>
</organism>
<dbReference type="Proteomes" id="UP000077154">
    <property type="component" value="Unassembled WGS sequence"/>
</dbReference>
<sequence>MVSLACSLLCTALSLSFLTAFVASLALVDHKTPGSFGDRLLLGSSSSSKASTNFTAQLSGQNASTDAILQGWVSGSEGRGTLDIIWSCLITIFLCSWTVLCLNVPPSRWNNARLQWQKFLMMGLGVLGPEFIFQLAIAQWTSACRSVKAFHSLGHDKWSMTHAFFADMGGFAFHTEDGVLFPLYSEQVLFLVKQGYVDASDVIVDKSVIQDKNKGDGMARFLTIFQILWFSINSIGRVIQHLAITTLELTTLGFIVCTLGTYFFWAHKPMDVSTAITLVPNISLDEIIQRAGLNSQTSYKRTPLDFVGRNEWTSWMLYYTYWMNILRKLGIVFHPNRRPIEKISDDYTPALSSSSLFILFVFHTSYAAVHISGWNFHFPSQIEATIWHVATITVMLAICGCWAVDMWTWQLWPSIKHLLSKPWGAADIIPLCSRGKEPTVYEETAQSSSVRRILSTSLARHTIWIRSCLSYPQTIIQTAASHLRNNSLDRDPDLTVPLKAILPITLFAASYTIARAYILIEDLVNLRSQPASTFKTVNWSDFLPHF</sequence>
<feature type="transmembrane region" description="Helical" evidence="1">
    <location>
        <begin position="84"/>
        <end position="104"/>
    </location>
</feature>
<feature type="chain" id="PRO_5008056434" description="Wax synthase domain-containing protein" evidence="2">
    <location>
        <begin position="25"/>
        <end position="546"/>
    </location>
</feature>
<protein>
    <recommendedName>
        <fullName evidence="4">Wax synthase domain-containing protein</fullName>
    </recommendedName>
</protein>
<dbReference type="GeneID" id="36289438"/>
<evidence type="ECO:0008006" key="4">
    <source>
        <dbReference type="Google" id="ProtNLM"/>
    </source>
</evidence>
<evidence type="ECO:0000256" key="1">
    <source>
        <dbReference type="SAM" id="Phobius"/>
    </source>
</evidence>
<keyword evidence="2" id="KW-0732">Signal</keyword>
<dbReference type="PANTHER" id="PTHR35043">
    <property type="entry name" value="TRANSCRIPTION FACTOR DOMAIN-CONTAINING PROTEIN"/>
    <property type="match status" value="1"/>
</dbReference>
<reference evidence="3" key="1">
    <citation type="submission" date="2016-03" db="EMBL/GenBank/DDBJ databases">
        <title>Updated assembly of Pseudogymnoascus destructans, the fungus causing white-nose syndrome of bats.</title>
        <authorList>
            <person name="Palmer J.M."/>
            <person name="Drees K.P."/>
            <person name="Foster J.T."/>
            <person name="Lindner D.L."/>
        </authorList>
    </citation>
    <scope>NUCLEOTIDE SEQUENCE [LARGE SCALE GENOMIC DNA]</scope>
    <source>
        <strain evidence="3">20631-21</strain>
    </source>
</reference>
<feature type="transmembrane region" description="Helical" evidence="1">
    <location>
        <begin position="500"/>
        <end position="520"/>
    </location>
</feature>
<dbReference type="eggNOG" id="ENOG502SI2K">
    <property type="taxonomic scope" value="Eukaryota"/>
</dbReference>
<keyword evidence="1" id="KW-1133">Transmembrane helix</keyword>
<name>A0A177A932_9PEZI</name>
<dbReference type="OrthoDB" id="9451547at2759"/>
<evidence type="ECO:0000256" key="2">
    <source>
        <dbReference type="SAM" id="SignalP"/>
    </source>
</evidence>
<feature type="transmembrane region" description="Helical" evidence="1">
    <location>
        <begin position="217"/>
        <end position="236"/>
    </location>
</feature>
<feature type="signal peptide" evidence="2">
    <location>
        <begin position="1"/>
        <end position="24"/>
    </location>
</feature>